<evidence type="ECO:0000313" key="3">
    <source>
        <dbReference type="EMBL" id="CAB4200704.1"/>
    </source>
</evidence>
<gene>
    <name evidence="2" type="ORF">UFOVP1156_16</name>
    <name evidence="3" type="ORF">UFOVP1346_60</name>
    <name evidence="1" type="ORF">UFOVP921_40</name>
</gene>
<dbReference type="EMBL" id="LR796875">
    <property type="protein sequence ID" value="CAB4172110.1"/>
    <property type="molecule type" value="Genomic_DNA"/>
</dbReference>
<reference evidence="2" key="1">
    <citation type="submission" date="2020-05" db="EMBL/GenBank/DDBJ databases">
        <authorList>
            <person name="Chiriac C."/>
            <person name="Salcher M."/>
            <person name="Ghai R."/>
            <person name="Kavagutti S V."/>
        </authorList>
    </citation>
    <scope>NUCLEOTIDE SEQUENCE</scope>
</reference>
<name>A0A6J5QUD7_9CAUD</name>
<evidence type="ECO:0000313" key="2">
    <source>
        <dbReference type="EMBL" id="CAB4187342.1"/>
    </source>
</evidence>
<dbReference type="EMBL" id="LR797103">
    <property type="protein sequence ID" value="CAB4187342.1"/>
    <property type="molecule type" value="Genomic_DNA"/>
</dbReference>
<organism evidence="2">
    <name type="scientific">uncultured Caudovirales phage</name>
    <dbReference type="NCBI Taxonomy" id="2100421"/>
    <lineage>
        <taxon>Viruses</taxon>
        <taxon>Duplodnaviria</taxon>
        <taxon>Heunggongvirae</taxon>
        <taxon>Uroviricota</taxon>
        <taxon>Caudoviricetes</taxon>
        <taxon>Peduoviridae</taxon>
        <taxon>Maltschvirus</taxon>
        <taxon>Maltschvirus maltsch</taxon>
    </lineage>
</organism>
<proteinExistence type="predicted"/>
<protein>
    <submittedName>
        <fullName evidence="2">Uncharacterized protein</fullName>
    </submittedName>
</protein>
<evidence type="ECO:0000313" key="1">
    <source>
        <dbReference type="EMBL" id="CAB4172110.1"/>
    </source>
</evidence>
<dbReference type="EMBL" id="LR797295">
    <property type="protein sequence ID" value="CAB4200704.1"/>
    <property type="molecule type" value="Genomic_DNA"/>
</dbReference>
<sequence>MKQERKTAPPSWELCGSSDWEERVQAIEAEGATRSDAQSVVEAEDESRTGEMFAYLVDNLGGGIK</sequence>
<accession>A0A6J5QUD7</accession>